<gene>
    <name evidence="1" type="ORF">RRG08_049799</name>
</gene>
<dbReference type="AlphaFoldDB" id="A0AAE0YU91"/>
<protein>
    <submittedName>
        <fullName evidence="1">Uncharacterized protein</fullName>
    </submittedName>
</protein>
<organism evidence="1 2">
    <name type="scientific">Elysia crispata</name>
    <name type="common">lettuce slug</name>
    <dbReference type="NCBI Taxonomy" id="231223"/>
    <lineage>
        <taxon>Eukaryota</taxon>
        <taxon>Metazoa</taxon>
        <taxon>Spiralia</taxon>
        <taxon>Lophotrochozoa</taxon>
        <taxon>Mollusca</taxon>
        <taxon>Gastropoda</taxon>
        <taxon>Heterobranchia</taxon>
        <taxon>Euthyneura</taxon>
        <taxon>Panpulmonata</taxon>
        <taxon>Sacoglossa</taxon>
        <taxon>Placobranchoidea</taxon>
        <taxon>Plakobranchidae</taxon>
        <taxon>Elysia</taxon>
    </lineage>
</organism>
<keyword evidence="2" id="KW-1185">Reference proteome</keyword>
<proteinExistence type="predicted"/>
<comment type="caution">
    <text evidence="1">The sequence shown here is derived from an EMBL/GenBank/DDBJ whole genome shotgun (WGS) entry which is preliminary data.</text>
</comment>
<evidence type="ECO:0000313" key="2">
    <source>
        <dbReference type="Proteomes" id="UP001283361"/>
    </source>
</evidence>
<dbReference type="EMBL" id="JAWDGP010005409">
    <property type="protein sequence ID" value="KAK3757132.1"/>
    <property type="molecule type" value="Genomic_DNA"/>
</dbReference>
<dbReference type="Proteomes" id="UP001283361">
    <property type="component" value="Unassembled WGS sequence"/>
</dbReference>
<evidence type="ECO:0000313" key="1">
    <source>
        <dbReference type="EMBL" id="KAK3757132.1"/>
    </source>
</evidence>
<name>A0AAE0YU91_9GAST</name>
<accession>A0AAE0YU91</accession>
<reference evidence="1" key="1">
    <citation type="journal article" date="2023" name="G3 (Bethesda)">
        <title>A reference genome for the long-term kleptoplast-retaining sea slug Elysia crispata morphotype clarki.</title>
        <authorList>
            <person name="Eastman K.E."/>
            <person name="Pendleton A.L."/>
            <person name="Shaikh M.A."/>
            <person name="Suttiyut T."/>
            <person name="Ogas R."/>
            <person name="Tomko P."/>
            <person name="Gavelis G."/>
            <person name="Widhalm J.R."/>
            <person name="Wisecaver J.H."/>
        </authorList>
    </citation>
    <scope>NUCLEOTIDE SEQUENCE</scope>
    <source>
        <strain evidence="1">ECLA1</strain>
    </source>
</reference>
<sequence length="114" mass="12960">MENHFVSPVMCRRTSFCDLGCALQIDGEPVCVTFVVRSILMENQFVSPVICAPDRCRTSLCRLRCAPHIDGQQSDGKPVCVTCDVRSRLIENQFDDRFRWIENQFLSPAFCAPD</sequence>